<dbReference type="Proteomes" id="UP000283269">
    <property type="component" value="Unassembled WGS sequence"/>
</dbReference>
<feature type="signal peptide" evidence="1">
    <location>
        <begin position="1"/>
        <end position="18"/>
    </location>
</feature>
<proteinExistence type="predicted"/>
<gene>
    <name evidence="2" type="ORF">CVT25_015307</name>
</gene>
<evidence type="ECO:0000313" key="3">
    <source>
        <dbReference type="Proteomes" id="UP000283269"/>
    </source>
</evidence>
<dbReference type="AlphaFoldDB" id="A0A409WH26"/>
<protein>
    <recommendedName>
        <fullName evidence="4">Peptidase A1 domain-containing protein</fullName>
    </recommendedName>
</protein>
<name>A0A409WH26_PSICY</name>
<accession>A0A409WH26</accession>
<reference evidence="2 3" key="1">
    <citation type="journal article" date="2018" name="Evol. Lett.">
        <title>Horizontal gene cluster transfer increased hallucinogenic mushroom diversity.</title>
        <authorList>
            <person name="Reynolds H.T."/>
            <person name="Vijayakumar V."/>
            <person name="Gluck-Thaler E."/>
            <person name="Korotkin H.B."/>
            <person name="Matheny P.B."/>
            <person name="Slot J.C."/>
        </authorList>
    </citation>
    <scope>NUCLEOTIDE SEQUENCE [LARGE SCALE GENOMIC DNA]</scope>
    <source>
        <strain evidence="2 3">2631</strain>
    </source>
</reference>
<comment type="caution">
    <text evidence="2">The sequence shown here is derived from an EMBL/GenBank/DDBJ whole genome shotgun (WGS) entry which is preliminary data.</text>
</comment>
<dbReference type="OrthoDB" id="3535343at2759"/>
<evidence type="ECO:0000313" key="2">
    <source>
        <dbReference type="EMBL" id="PPQ77813.1"/>
    </source>
</evidence>
<dbReference type="InParanoid" id="A0A409WH26"/>
<evidence type="ECO:0008006" key="4">
    <source>
        <dbReference type="Google" id="ProtNLM"/>
    </source>
</evidence>
<keyword evidence="3" id="KW-1185">Reference proteome</keyword>
<organism evidence="2 3">
    <name type="scientific">Psilocybe cyanescens</name>
    <dbReference type="NCBI Taxonomy" id="93625"/>
    <lineage>
        <taxon>Eukaryota</taxon>
        <taxon>Fungi</taxon>
        <taxon>Dikarya</taxon>
        <taxon>Basidiomycota</taxon>
        <taxon>Agaricomycotina</taxon>
        <taxon>Agaricomycetes</taxon>
        <taxon>Agaricomycetidae</taxon>
        <taxon>Agaricales</taxon>
        <taxon>Agaricineae</taxon>
        <taxon>Strophariaceae</taxon>
        <taxon>Psilocybe</taxon>
    </lineage>
</organism>
<evidence type="ECO:0000256" key="1">
    <source>
        <dbReference type="SAM" id="SignalP"/>
    </source>
</evidence>
<sequence length="218" mass="24209">MLSCFFFLALLFGNVCLAQNNVSPVNTPIQKFYSSNFVNPSPPNITSEFRANYMQHKFDINVNNIVTGFMYLSPSQQKVRADGAADGSLEVSMFDFKNTTANGTQVANSILSFVGGATDPICSSFFLEPFVLLFPEDFLSQFNAVYAGVQHDDLYGPVTAWTFSRGDNLQVTFFLDTTNTLVRYDFAASDTLRTFATTRFFNIIPGPINSTVFETSCQ</sequence>
<keyword evidence="1" id="KW-0732">Signal</keyword>
<feature type="chain" id="PRO_5019118593" description="Peptidase A1 domain-containing protein" evidence="1">
    <location>
        <begin position="19"/>
        <end position="218"/>
    </location>
</feature>
<dbReference type="EMBL" id="NHYD01003433">
    <property type="protein sequence ID" value="PPQ77813.1"/>
    <property type="molecule type" value="Genomic_DNA"/>
</dbReference>